<dbReference type="InterPro" id="IPR013113">
    <property type="entry name" value="SIP_FAD-bd"/>
</dbReference>
<dbReference type="InterPro" id="IPR039374">
    <property type="entry name" value="SIP_fam"/>
</dbReference>
<dbReference type="Pfam" id="PF04954">
    <property type="entry name" value="SIP"/>
    <property type="match status" value="1"/>
</dbReference>
<dbReference type="Gene3D" id="2.40.30.10">
    <property type="entry name" value="Translation factors"/>
    <property type="match status" value="1"/>
</dbReference>
<dbReference type="PANTHER" id="PTHR30157:SF0">
    <property type="entry name" value="NADPH-DEPENDENT FERRIC-CHELATE REDUCTASE"/>
    <property type="match status" value="1"/>
</dbReference>
<feature type="domain" description="FAD-binding FR-type" evidence="2">
    <location>
        <begin position="6"/>
        <end position="126"/>
    </location>
</feature>
<dbReference type="OrthoDB" id="9814826at2"/>
<dbReference type="Proteomes" id="UP000192980">
    <property type="component" value="Unassembled WGS sequence"/>
</dbReference>
<keyword evidence="4" id="KW-1185">Reference proteome</keyword>
<protein>
    <submittedName>
        <fullName evidence="3">NADPH-dependent ferric siderophore reductase, contains FAD-binding and SIP domains</fullName>
    </submittedName>
</protein>
<dbReference type="CDD" id="cd06193">
    <property type="entry name" value="siderophore_interacting"/>
    <property type="match status" value="1"/>
</dbReference>
<organism evidence="3 4">
    <name type="scientific">Sphingobacterium psychroaquaticum</name>
    <dbReference type="NCBI Taxonomy" id="561061"/>
    <lineage>
        <taxon>Bacteria</taxon>
        <taxon>Pseudomonadati</taxon>
        <taxon>Bacteroidota</taxon>
        <taxon>Sphingobacteriia</taxon>
        <taxon>Sphingobacteriales</taxon>
        <taxon>Sphingobacteriaceae</taxon>
        <taxon>Sphingobacterium</taxon>
    </lineage>
</organism>
<proteinExistence type="inferred from homology"/>
<comment type="similarity">
    <text evidence="1">Belongs to the SIP oxidoreductase family.</text>
</comment>
<dbReference type="SUPFAM" id="SSF63380">
    <property type="entry name" value="Riboflavin synthase domain-like"/>
    <property type="match status" value="1"/>
</dbReference>
<dbReference type="RefSeq" id="WP_085471502.1">
    <property type="nucleotide sequence ID" value="NZ_FXAU01000001.1"/>
</dbReference>
<sequence>MNETKKIRSLFTVKDKIQLTPHMIRVIFHLSDEHVELLAGVRAGSNNKLFVPQKKNDKEMGDMVMRTYTNRVIDFVNRELWIDFVAHGENGPAGTWAMHAVPGDMLEVGMKESVRPLVPEAKSYLLVGDATALPVIRAILEQLPAATEVEVIMEVHGTADEAYLADMNDTRIHWLHNPEPEQGSKLAEVVERYDILNTDPSRFVYVAAEYNTAKVLREYFRGIANREASSMYITSYWKAGEAEDESSARRKEDK</sequence>
<gene>
    <name evidence="3" type="ORF">SAMN05660862_0641</name>
</gene>
<dbReference type="PANTHER" id="PTHR30157">
    <property type="entry name" value="FERRIC REDUCTASE, NADPH-DEPENDENT"/>
    <property type="match status" value="1"/>
</dbReference>
<evidence type="ECO:0000313" key="4">
    <source>
        <dbReference type="Proteomes" id="UP000192980"/>
    </source>
</evidence>
<accession>A0A1X7IB21</accession>
<dbReference type="PROSITE" id="PS51384">
    <property type="entry name" value="FAD_FR"/>
    <property type="match status" value="1"/>
</dbReference>
<evidence type="ECO:0000256" key="1">
    <source>
        <dbReference type="ARBA" id="ARBA00035644"/>
    </source>
</evidence>
<dbReference type="InterPro" id="IPR007037">
    <property type="entry name" value="SIP_rossman_dom"/>
</dbReference>
<dbReference type="STRING" id="561061.SAMN05660862_0641"/>
<dbReference type="Gene3D" id="3.40.50.80">
    <property type="entry name" value="Nucleotide-binding domain of ferredoxin-NADP reductase (FNR) module"/>
    <property type="match status" value="1"/>
</dbReference>
<dbReference type="InterPro" id="IPR017927">
    <property type="entry name" value="FAD-bd_FR_type"/>
</dbReference>
<reference evidence="3 4" key="1">
    <citation type="submission" date="2017-04" db="EMBL/GenBank/DDBJ databases">
        <authorList>
            <person name="Afonso C.L."/>
            <person name="Miller P.J."/>
            <person name="Scott M.A."/>
            <person name="Spackman E."/>
            <person name="Goraichik I."/>
            <person name="Dimitrov K.M."/>
            <person name="Suarez D.L."/>
            <person name="Swayne D.E."/>
        </authorList>
    </citation>
    <scope>NUCLEOTIDE SEQUENCE [LARGE SCALE GENOMIC DNA]</scope>
    <source>
        <strain evidence="3 4">DSM 22418</strain>
    </source>
</reference>
<dbReference type="InterPro" id="IPR017938">
    <property type="entry name" value="Riboflavin_synthase-like_b-brl"/>
</dbReference>
<name>A0A1X7IB21_9SPHI</name>
<dbReference type="Pfam" id="PF08021">
    <property type="entry name" value="FAD_binding_9"/>
    <property type="match status" value="1"/>
</dbReference>
<dbReference type="EMBL" id="FXAU01000001">
    <property type="protein sequence ID" value="SMG11842.1"/>
    <property type="molecule type" value="Genomic_DNA"/>
</dbReference>
<dbReference type="GO" id="GO:0016491">
    <property type="term" value="F:oxidoreductase activity"/>
    <property type="evidence" value="ECO:0007669"/>
    <property type="project" value="InterPro"/>
</dbReference>
<evidence type="ECO:0000259" key="2">
    <source>
        <dbReference type="PROSITE" id="PS51384"/>
    </source>
</evidence>
<evidence type="ECO:0000313" key="3">
    <source>
        <dbReference type="EMBL" id="SMG11842.1"/>
    </source>
</evidence>
<dbReference type="InterPro" id="IPR039261">
    <property type="entry name" value="FNR_nucleotide-bd"/>
</dbReference>
<dbReference type="AlphaFoldDB" id="A0A1X7IB21"/>